<feature type="transmembrane region" description="Helical" evidence="1">
    <location>
        <begin position="39"/>
        <end position="58"/>
    </location>
</feature>
<feature type="transmembrane region" description="Helical" evidence="1">
    <location>
        <begin position="12"/>
        <end position="30"/>
    </location>
</feature>
<dbReference type="STRING" id="1299341.SAMN05444005_101647"/>
<accession>A0A1H8ZDF9</accession>
<name>A0A1H8ZDF9_9FLAO</name>
<evidence type="ECO:0000313" key="2">
    <source>
        <dbReference type="EMBL" id="SEP62436.1"/>
    </source>
</evidence>
<gene>
    <name evidence="2" type="ORF">SAMN05444005_101647</name>
</gene>
<keyword evidence="1" id="KW-1133">Transmembrane helix</keyword>
<organism evidence="2 3">
    <name type="scientific">Flavobacterium urocaniciphilum</name>
    <dbReference type="NCBI Taxonomy" id="1299341"/>
    <lineage>
        <taxon>Bacteria</taxon>
        <taxon>Pseudomonadati</taxon>
        <taxon>Bacteroidota</taxon>
        <taxon>Flavobacteriia</taxon>
        <taxon>Flavobacteriales</taxon>
        <taxon>Flavobacteriaceae</taxon>
        <taxon>Flavobacterium</taxon>
    </lineage>
</organism>
<dbReference type="Proteomes" id="UP000198648">
    <property type="component" value="Unassembled WGS sequence"/>
</dbReference>
<keyword evidence="3" id="KW-1185">Reference proteome</keyword>
<keyword evidence="1" id="KW-0472">Membrane</keyword>
<sequence length="168" mass="18872">MNEAHLHMVVNHFPIIGLFFGFFILLFGIIKKNSSLKSTAYIIFISCMILGKISMMTGDKAEHAVEEMAGFSHDYIHEHEEAAELFMKPIYLLGLLSIFGLVGISKNRKSEKIVSFCVLGIAAICLFLSKEVGTSGGEIRHTEIRENAQNYLKSTDSEHTEEQENEKD</sequence>
<dbReference type="EMBL" id="FOEI01000001">
    <property type="protein sequence ID" value="SEP62436.1"/>
    <property type="molecule type" value="Genomic_DNA"/>
</dbReference>
<proteinExistence type="predicted"/>
<dbReference type="AlphaFoldDB" id="A0A1H8ZDF9"/>
<dbReference type="RefSeq" id="WP_177177112.1">
    <property type="nucleotide sequence ID" value="NZ_FOEI01000001.1"/>
</dbReference>
<protein>
    <submittedName>
        <fullName evidence="2">Uncharacterized protein</fullName>
    </submittedName>
</protein>
<keyword evidence="1" id="KW-0812">Transmembrane</keyword>
<reference evidence="2 3" key="1">
    <citation type="submission" date="2016-10" db="EMBL/GenBank/DDBJ databases">
        <authorList>
            <person name="de Groot N.N."/>
        </authorList>
    </citation>
    <scope>NUCLEOTIDE SEQUENCE [LARGE SCALE GENOMIC DNA]</scope>
    <source>
        <strain evidence="2 3">DSM 27078</strain>
    </source>
</reference>
<feature type="transmembrane region" description="Helical" evidence="1">
    <location>
        <begin position="85"/>
        <end position="104"/>
    </location>
</feature>
<evidence type="ECO:0000256" key="1">
    <source>
        <dbReference type="SAM" id="Phobius"/>
    </source>
</evidence>
<evidence type="ECO:0000313" key="3">
    <source>
        <dbReference type="Proteomes" id="UP000198648"/>
    </source>
</evidence>